<evidence type="ECO:0000313" key="2">
    <source>
        <dbReference type="EMBL" id="GFH31698.1"/>
    </source>
</evidence>
<accession>A0A6A0AGC7</accession>
<keyword evidence="1" id="KW-0472">Membrane</keyword>
<dbReference type="AlphaFoldDB" id="A0A6A0AGC7"/>
<protein>
    <submittedName>
        <fullName evidence="2">Uncharacterized protein</fullName>
    </submittedName>
</protein>
<keyword evidence="1" id="KW-0812">Transmembrane</keyword>
<reference evidence="2 3" key="1">
    <citation type="submission" date="2020-02" db="EMBL/GenBank/DDBJ databases">
        <title>Draft genome sequence of Haematococcus lacustris strain NIES-144.</title>
        <authorList>
            <person name="Morimoto D."/>
            <person name="Nakagawa S."/>
            <person name="Yoshida T."/>
            <person name="Sawayama S."/>
        </authorList>
    </citation>
    <scope>NUCLEOTIDE SEQUENCE [LARGE SCALE GENOMIC DNA]</scope>
    <source>
        <strain evidence="2 3">NIES-144</strain>
    </source>
</reference>
<keyword evidence="1" id="KW-1133">Transmembrane helix</keyword>
<sequence length="152" mass="16838">MDMPGDPQHGKSIMDLCTSTASGFGGSLLAGLPVWIYWYDEMESPDLLKFVRSRLAARMFMTHKSGFWYSAQVVGYHEETGELSVVYHSDKVISLAKILLPLTMTHWAEGGPKDVSSVVKMPRPQATPQRPDLKAALRMRTPGAAWASERGL</sequence>
<feature type="transmembrane region" description="Helical" evidence="1">
    <location>
        <begin position="20"/>
        <end position="39"/>
    </location>
</feature>
<keyword evidence="3" id="KW-1185">Reference proteome</keyword>
<dbReference type="Proteomes" id="UP000485058">
    <property type="component" value="Unassembled WGS sequence"/>
</dbReference>
<feature type="non-terminal residue" evidence="2">
    <location>
        <position position="152"/>
    </location>
</feature>
<feature type="non-terminal residue" evidence="2">
    <location>
        <position position="1"/>
    </location>
</feature>
<evidence type="ECO:0000313" key="3">
    <source>
        <dbReference type="Proteomes" id="UP000485058"/>
    </source>
</evidence>
<dbReference type="EMBL" id="BLLF01005847">
    <property type="protein sequence ID" value="GFH31698.1"/>
    <property type="molecule type" value="Genomic_DNA"/>
</dbReference>
<name>A0A6A0AGC7_HAELA</name>
<comment type="caution">
    <text evidence="2">The sequence shown here is derived from an EMBL/GenBank/DDBJ whole genome shotgun (WGS) entry which is preliminary data.</text>
</comment>
<organism evidence="2 3">
    <name type="scientific">Haematococcus lacustris</name>
    <name type="common">Green alga</name>
    <name type="synonym">Haematococcus pluvialis</name>
    <dbReference type="NCBI Taxonomy" id="44745"/>
    <lineage>
        <taxon>Eukaryota</taxon>
        <taxon>Viridiplantae</taxon>
        <taxon>Chlorophyta</taxon>
        <taxon>core chlorophytes</taxon>
        <taxon>Chlorophyceae</taxon>
        <taxon>CS clade</taxon>
        <taxon>Chlamydomonadales</taxon>
        <taxon>Haematococcaceae</taxon>
        <taxon>Haematococcus</taxon>
    </lineage>
</organism>
<evidence type="ECO:0000256" key="1">
    <source>
        <dbReference type="SAM" id="Phobius"/>
    </source>
</evidence>
<proteinExistence type="predicted"/>
<gene>
    <name evidence="2" type="ORF">HaLaN_30790</name>
</gene>